<dbReference type="Gene3D" id="2.40.160.60">
    <property type="entry name" value="Outer membrane protein transport protein (OMPP1/FadL/TodX)"/>
    <property type="match status" value="1"/>
</dbReference>
<evidence type="ECO:0000313" key="3">
    <source>
        <dbReference type="Proteomes" id="UP000316008"/>
    </source>
</evidence>
<dbReference type="RefSeq" id="WP_144333897.1">
    <property type="nucleotide sequence ID" value="NZ_VLPL01000007.1"/>
</dbReference>
<protein>
    <submittedName>
        <fullName evidence="2">Uncharacterized protein</fullName>
    </submittedName>
</protein>
<feature type="signal peptide" evidence="1">
    <location>
        <begin position="1"/>
        <end position="21"/>
    </location>
</feature>
<dbReference type="AlphaFoldDB" id="A0A556MPJ9"/>
<dbReference type="Proteomes" id="UP000316008">
    <property type="component" value="Unassembled WGS sequence"/>
</dbReference>
<keyword evidence="1" id="KW-0732">Signal</keyword>
<organism evidence="2 3">
    <name type="scientific">Fluviicola chungangensis</name>
    <dbReference type="NCBI Taxonomy" id="2597671"/>
    <lineage>
        <taxon>Bacteria</taxon>
        <taxon>Pseudomonadati</taxon>
        <taxon>Bacteroidota</taxon>
        <taxon>Flavobacteriia</taxon>
        <taxon>Flavobacteriales</taxon>
        <taxon>Crocinitomicaceae</taxon>
        <taxon>Fluviicola</taxon>
    </lineage>
</organism>
<accession>A0A556MPJ9</accession>
<dbReference type="OrthoDB" id="974466at2"/>
<feature type="chain" id="PRO_5021744532" evidence="1">
    <location>
        <begin position="22"/>
        <end position="483"/>
    </location>
</feature>
<name>A0A556MPJ9_9FLAO</name>
<proteinExistence type="predicted"/>
<dbReference type="EMBL" id="VLPL01000007">
    <property type="protein sequence ID" value="TSJ41639.1"/>
    <property type="molecule type" value="Genomic_DNA"/>
</dbReference>
<sequence length="483" mass="54152">MNLKNILLLLFMSPLSLVLLAQDNHYWTDQFGIKATALGGAVISGQDDHSMVYYNAAAMSLVKNPSLSFSINAYQYRTYDQRNALGPGQNLESTDYATVPNMMAGVLVLKKHPRWRLGYNVLSKNVFNNKLDLYNSGNYDAIDLPGDETFVSSYAYEIHNGEYWAGIAVSYEASPHLAFGMSHMGVYKSTKYYNAYSITVLPPDTSSSEVTRFASTMSFNFWDIKAIFKPSVLLHYPKFRVGLTAILPSINILGKGNFYREFSTLNMDDILPVDIAVISRARKSKVRHRSAPSVSLGVSAQLGTKCWFHVSAETFFARKYYLIHNDTKKTEHYPEFLNDSLITSIFGGQEFLSYGEAYRPVTNIGAGLDLQLSEQFSLQLGSHTDFNYNRYTVYEFARQVIQSSSYDRLVSSIGGNYTLKNGKRLALAFEFGCALPQTTDYTVDFTTPNESRNGLTGDPGHGARTRAYSFKVMFELTLGKLIP</sequence>
<evidence type="ECO:0000256" key="1">
    <source>
        <dbReference type="SAM" id="SignalP"/>
    </source>
</evidence>
<gene>
    <name evidence="2" type="ORF">FO442_14360</name>
</gene>
<dbReference type="SUPFAM" id="SSF56935">
    <property type="entry name" value="Porins"/>
    <property type="match status" value="1"/>
</dbReference>
<comment type="caution">
    <text evidence="2">The sequence shown here is derived from an EMBL/GenBank/DDBJ whole genome shotgun (WGS) entry which is preliminary data.</text>
</comment>
<reference evidence="2 3" key="1">
    <citation type="submission" date="2019-07" db="EMBL/GenBank/DDBJ databases">
        <authorList>
            <person name="Huq M.A."/>
        </authorList>
    </citation>
    <scope>NUCLEOTIDE SEQUENCE [LARGE SCALE GENOMIC DNA]</scope>
    <source>
        <strain evidence="2 3">MAH-3</strain>
    </source>
</reference>
<evidence type="ECO:0000313" key="2">
    <source>
        <dbReference type="EMBL" id="TSJ41639.1"/>
    </source>
</evidence>
<keyword evidence="3" id="KW-1185">Reference proteome</keyword>